<feature type="compositionally biased region" description="Basic and acidic residues" evidence="11">
    <location>
        <begin position="211"/>
        <end position="222"/>
    </location>
</feature>
<dbReference type="PROSITE" id="PS50004">
    <property type="entry name" value="C2"/>
    <property type="match status" value="1"/>
</dbReference>
<organism evidence="15 16">
    <name type="scientific">Oryzias latipes</name>
    <name type="common">Japanese rice fish</name>
    <name type="synonym">Japanese killifish</name>
    <dbReference type="NCBI Taxonomy" id="8090"/>
    <lineage>
        <taxon>Eukaryota</taxon>
        <taxon>Metazoa</taxon>
        <taxon>Chordata</taxon>
        <taxon>Craniata</taxon>
        <taxon>Vertebrata</taxon>
        <taxon>Euteleostomi</taxon>
        <taxon>Actinopterygii</taxon>
        <taxon>Neopterygii</taxon>
        <taxon>Teleostei</taxon>
        <taxon>Neoteleostei</taxon>
        <taxon>Acanthomorphata</taxon>
        <taxon>Ovalentaria</taxon>
        <taxon>Atherinomorphae</taxon>
        <taxon>Beloniformes</taxon>
        <taxon>Adrianichthyidae</taxon>
        <taxon>Oryziinae</taxon>
        <taxon>Oryzias</taxon>
    </lineage>
</organism>
<dbReference type="EC" id="2.3.2.26" evidence="4"/>
<proteinExistence type="predicted"/>
<keyword evidence="6" id="KW-0597">Phosphoprotein</keyword>
<dbReference type="FunFam" id="3.90.1750.10:FF:000036">
    <property type="entry name" value="E3 ubiquitin-protein ligase HECW2"/>
    <property type="match status" value="1"/>
</dbReference>
<evidence type="ECO:0000259" key="13">
    <source>
        <dbReference type="PROSITE" id="PS50020"/>
    </source>
</evidence>
<feature type="active site" description="Glycyl thioester intermediate" evidence="10">
    <location>
        <position position="1321"/>
    </location>
</feature>
<dbReference type="SUPFAM" id="SSF49562">
    <property type="entry name" value="C2 domain (Calcium/lipid-binding domain, CaLB)"/>
    <property type="match status" value="1"/>
</dbReference>
<feature type="domain" description="WW" evidence="13">
    <location>
        <begin position="768"/>
        <end position="801"/>
    </location>
</feature>
<feature type="compositionally biased region" description="Polar residues" evidence="11">
    <location>
        <begin position="399"/>
        <end position="411"/>
    </location>
</feature>
<evidence type="ECO:0000256" key="8">
    <source>
        <dbReference type="ARBA" id="ARBA00022737"/>
    </source>
</evidence>
<evidence type="ECO:0000256" key="11">
    <source>
        <dbReference type="SAM" id="MobiDB-lite"/>
    </source>
</evidence>
<feature type="compositionally biased region" description="Acidic residues" evidence="11">
    <location>
        <begin position="418"/>
        <end position="428"/>
    </location>
</feature>
<dbReference type="SUPFAM" id="SSF56204">
    <property type="entry name" value="Hect, E3 ligase catalytic domain"/>
    <property type="match status" value="1"/>
</dbReference>
<feature type="region of interest" description="Disordered" evidence="11">
    <location>
        <begin position="503"/>
        <end position="589"/>
    </location>
</feature>
<feature type="compositionally biased region" description="Low complexity" evidence="11">
    <location>
        <begin position="317"/>
        <end position="335"/>
    </location>
</feature>
<evidence type="ECO:0000259" key="14">
    <source>
        <dbReference type="PROSITE" id="PS50237"/>
    </source>
</evidence>
<feature type="domain" description="HECT" evidence="14">
    <location>
        <begin position="1018"/>
        <end position="1353"/>
    </location>
</feature>
<dbReference type="CDD" id="cd08691">
    <property type="entry name" value="C2_NEDL1-like"/>
    <property type="match status" value="1"/>
</dbReference>
<evidence type="ECO:0000313" key="16">
    <source>
        <dbReference type="Proteomes" id="UP000001038"/>
    </source>
</evidence>
<dbReference type="PROSITE" id="PS01159">
    <property type="entry name" value="WW_DOMAIN_1"/>
    <property type="match status" value="2"/>
</dbReference>
<evidence type="ECO:0000256" key="3">
    <source>
        <dbReference type="ARBA" id="ARBA00004906"/>
    </source>
</evidence>
<dbReference type="Pfam" id="PF00168">
    <property type="entry name" value="C2"/>
    <property type="match status" value="1"/>
</dbReference>
<dbReference type="CDD" id="cd00078">
    <property type="entry name" value="HECTc"/>
    <property type="match status" value="1"/>
</dbReference>
<dbReference type="SMART" id="SM00119">
    <property type="entry name" value="HECTc"/>
    <property type="match status" value="1"/>
</dbReference>
<feature type="compositionally biased region" description="Low complexity" evidence="11">
    <location>
        <begin position="276"/>
        <end position="291"/>
    </location>
</feature>
<dbReference type="GO" id="GO:0016567">
    <property type="term" value="P:protein ubiquitination"/>
    <property type="evidence" value="ECO:0007669"/>
    <property type="project" value="UniProtKB-UniPathway"/>
</dbReference>
<dbReference type="PROSITE" id="PS50237">
    <property type="entry name" value="HECT"/>
    <property type="match status" value="1"/>
</dbReference>
<dbReference type="Ensembl" id="ENSORLT00000027863.1">
    <property type="protein sequence ID" value="ENSORLP00000027905.1"/>
    <property type="gene ID" value="ENSORLG00000004224.2"/>
</dbReference>
<comment type="catalytic activity">
    <reaction evidence="1">
        <text>S-ubiquitinyl-[E2 ubiquitin-conjugating enzyme]-L-cysteine + [acceptor protein]-L-lysine = [E2 ubiquitin-conjugating enzyme]-L-cysteine + N(6)-ubiquitinyl-[acceptor protein]-L-lysine.</text>
        <dbReference type="EC" id="2.3.2.26"/>
    </reaction>
</comment>
<feature type="region of interest" description="Disordered" evidence="11">
    <location>
        <begin position="629"/>
        <end position="652"/>
    </location>
</feature>
<dbReference type="InterPro" id="IPR040524">
    <property type="entry name" value="HECW1_helix"/>
</dbReference>
<evidence type="ECO:0000259" key="12">
    <source>
        <dbReference type="PROSITE" id="PS50004"/>
    </source>
</evidence>
<dbReference type="Gene3D" id="2.20.70.10">
    <property type="match status" value="2"/>
</dbReference>
<dbReference type="Bgee" id="ENSORLG00000004224">
    <property type="expression patterns" value="Expressed in sexually immature organism and 5 other cell types or tissues"/>
</dbReference>
<dbReference type="InterPro" id="IPR036020">
    <property type="entry name" value="WW_dom_sf"/>
</dbReference>
<feature type="compositionally biased region" description="Polar residues" evidence="11">
    <location>
        <begin position="503"/>
        <end position="514"/>
    </location>
</feature>
<protein>
    <recommendedName>
        <fullName evidence="4">HECT-type E3 ubiquitin transferase</fullName>
        <ecNumber evidence="4">2.3.2.26</ecNumber>
    </recommendedName>
</protein>
<feature type="region of interest" description="Disordered" evidence="11">
    <location>
        <begin position="182"/>
        <end position="347"/>
    </location>
</feature>
<dbReference type="FunFam" id="2.60.40.150:FF:000035">
    <property type="entry name" value="LOW QUALITY PROTEIN: E3 ubiquitin-protein ligase HECW2"/>
    <property type="match status" value="1"/>
</dbReference>
<dbReference type="Pfam" id="PF18436">
    <property type="entry name" value="HECW1_helix"/>
    <property type="match status" value="1"/>
</dbReference>
<dbReference type="SUPFAM" id="SSF51045">
    <property type="entry name" value="WW domain"/>
    <property type="match status" value="2"/>
</dbReference>
<evidence type="ECO:0000256" key="5">
    <source>
        <dbReference type="ARBA" id="ARBA00022490"/>
    </source>
</evidence>
<keyword evidence="5" id="KW-0963">Cytoplasm</keyword>
<feature type="domain" description="WW" evidence="13">
    <location>
        <begin position="601"/>
        <end position="634"/>
    </location>
</feature>
<dbReference type="Pfam" id="PF00397">
    <property type="entry name" value="WW"/>
    <property type="match status" value="2"/>
</dbReference>
<feature type="domain" description="C2" evidence="12">
    <location>
        <begin position="22"/>
        <end position="153"/>
    </location>
</feature>
<evidence type="ECO:0000256" key="6">
    <source>
        <dbReference type="ARBA" id="ARBA00022553"/>
    </source>
</evidence>
<dbReference type="Gene3D" id="2.60.40.150">
    <property type="entry name" value="C2 domain"/>
    <property type="match status" value="1"/>
</dbReference>
<evidence type="ECO:0000256" key="1">
    <source>
        <dbReference type="ARBA" id="ARBA00000885"/>
    </source>
</evidence>
<dbReference type="Gene3D" id="3.90.1750.10">
    <property type="entry name" value="Hect, E3 ligase catalytic domains"/>
    <property type="match status" value="1"/>
</dbReference>
<dbReference type="PANTHER" id="PTHR11254:SF79">
    <property type="entry name" value="E3 UBIQUITIN-PROTEIN LIGASE HECW1"/>
    <property type="match status" value="1"/>
</dbReference>
<dbReference type="PROSITE" id="PS50020">
    <property type="entry name" value="WW_DOMAIN_2"/>
    <property type="match status" value="2"/>
</dbReference>
<dbReference type="SMART" id="SM00239">
    <property type="entry name" value="C2"/>
    <property type="match status" value="1"/>
</dbReference>
<sequence>MALKPLVLCVFSGSHNLLFILVLILCFLSSKQRKKVSLSLCSHLSDLQAVGLKKGMFFNPDPYLKLSIQPGKHSIFPLLPHHGQEKRSRVVCNTVNPQWTTERFNFVSLPTDVLEIEVKDKFAKSRPIIKRFLGKLSVPVQRLLEKHAIGDRVVSYSLGRRVPTDHVCGQLLFRFELTSSIHPVPAPSTLEEETHSAEGEEEEAGAQVEQGRPEEEERREEPPASQQQEENEKSSEQQEDNGIKEEDMEQRQEATLQTEEEASVERKDVGDEAQLEASSGGAAAVEAPSEETATFQGNHTGAGEEAPTGVTEGGERSSPPCSCQPLLSNLNSNALSRRKNRPCSLPVSELETVIASACGEPETPRSHYIRIHHLLHSLPSAQQRAPSQEDEHVLEGDDTSSTVDATSPTLKTSKEENGPEEEEEDDDTTQSPSQEGDSSIGGRRVCGGTHRPLGENECEFCDTSCYSTSCYSTSCYSTSCYSNSGFEARGRFCSHNRLSSVDSNRLSGSTVFSSQDEDDEEESAFESVPDFAHPEAQSLGGPEEGRTPTSGFKENRRGEQEEPTVAGPSDRNGIDSSPPVDHLPVLRPSHDLNHFPAATDQALPPNWEARIDSHGRVFYVDHVNRTTTWQRPSQGSKCNQGIPRSSSTQQMEQLNRRYQNIQRTMATEEDGGSRSSDGDSDSPQTGPPSPVNQQKITHLLQSPAVKFVTHPEFFTVLHSNYAAYRMFTSSSCVKHMILKVRRDARNFERYQHNRDLVVFINKFADTQLELPRGWEIKTDPQGKSFFVDHNSRATTFIDPRIPLQNGRLPGHLAHKQHLQRLRSYSAGEASEVSRSRGASLMVRPGNSLVAAIRSQHQPDSQQLTYNDKIVAFLRQPNIFDMLQERQPSLSRNHALREKIHYIRTEGAQGVEKLSCDADLVILLSLFEEEIMSYVPPHPIHPGFSFSPRCSPASSPQNSPGLQRARAPAPYRRDFEAKLRNFYRKLEAKGYGQGPGKIKLLIRREHLLEGTFNQVMAYSRKELQRNKLYVTFLGEEGLDYSGPSREFFFFLSQELFNPYYGLFEYSANDTYTVQISPMSAFVENHLEWFRFSGRILGLALIHQYLLDAFFTRPFYKALLRLPTDLSDLEYLDEEFHQSLQWMKDNDITDILELTFTVNEEVFGQVTERELKSGGSNLQVTEKNKKDYIERMAKWRVERGVVQQTEALVRGFYEVVDSRLVSVFDARELELVIAGTVEIDLNDWRSNTEYRGGYHDGHIVMRWFWAAVERFNNEQRLRLLQFVTGTSSVPYEGFAALRGSNGLRRFCIEKWGKVTALPRAHTCFNRLDLPPYPSYTILYDKLLIAVEETSTFGLE</sequence>
<dbReference type="InterPro" id="IPR035892">
    <property type="entry name" value="C2_domain_sf"/>
</dbReference>
<dbReference type="FunFam" id="3.90.1750.10:FF:000004">
    <property type="entry name" value="E3 ubiquitin-protein ligase HECW2 isoform X1"/>
    <property type="match status" value="1"/>
</dbReference>
<dbReference type="Gene3D" id="3.30.2410.10">
    <property type="entry name" value="Hect, E3 ligase catalytic domain"/>
    <property type="match status" value="1"/>
</dbReference>
<keyword evidence="16" id="KW-1185">Reference proteome</keyword>
<feature type="compositionally biased region" description="Acidic residues" evidence="11">
    <location>
        <begin position="515"/>
        <end position="524"/>
    </location>
</feature>
<keyword evidence="8" id="KW-0677">Repeat</keyword>
<evidence type="ECO:0000313" key="15">
    <source>
        <dbReference type="Ensembl" id="ENSORLP00000027905.1"/>
    </source>
</evidence>
<evidence type="ECO:0000256" key="10">
    <source>
        <dbReference type="PROSITE-ProRule" id="PRU00104"/>
    </source>
</evidence>
<dbReference type="InterPro" id="IPR001202">
    <property type="entry name" value="WW_dom"/>
</dbReference>
<evidence type="ECO:0000256" key="4">
    <source>
        <dbReference type="ARBA" id="ARBA00012485"/>
    </source>
</evidence>
<dbReference type="SMART" id="SM00456">
    <property type="entry name" value="WW"/>
    <property type="match status" value="2"/>
</dbReference>
<dbReference type="FunFam" id="3.30.2410.10:FF:000002">
    <property type="entry name" value="E3 ubiquitin-protein ligase HECW2"/>
    <property type="match status" value="1"/>
</dbReference>
<feature type="compositionally biased region" description="Polar residues" evidence="11">
    <location>
        <begin position="951"/>
        <end position="960"/>
    </location>
</feature>
<feature type="region of interest" description="Disordered" evidence="11">
    <location>
        <begin position="665"/>
        <end position="693"/>
    </location>
</feature>
<dbReference type="PANTHER" id="PTHR11254">
    <property type="entry name" value="HECT DOMAIN UBIQUITIN-PROTEIN LIGASE"/>
    <property type="match status" value="1"/>
</dbReference>
<dbReference type="InterPro" id="IPR000008">
    <property type="entry name" value="C2_dom"/>
</dbReference>
<dbReference type="UniPathway" id="UPA00143"/>
<dbReference type="GO" id="GO:0005737">
    <property type="term" value="C:cytoplasm"/>
    <property type="evidence" value="ECO:0007669"/>
    <property type="project" value="UniProtKB-SubCell"/>
</dbReference>
<dbReference type="Proteomes" id="UP000001038">
    <property type="component" value="Chromosome 20"/>
</dbReference>
<accession>A0A3B3H8R1</accession>
<comment type="subcellular location">
    <subcellularLocation>
        <location evidence="2">Cytoplasm</location>
    </subcellularLocation>
</comment>
<feature type="region of interest" description="Disordered" evidence="11">
    <location>
        <begin position="946"/>
        <end position="966"/>
    </location>
</feature>
<dbReference type="InterPro" id="IPR000569">
    <property type="entry name" value="HECT_dom"/>
</dbReference>
<gene>
    <name evidence="15" type="primary">HECW1</name>
    <name evidence="15" type="synonym">hecw1</name>
</gene>
<name>A0A3B3H8R1_ORYLA</name>
<keyword evidence="7" id="KW-0808">Transferase</keyword>
<dbReference type="GO" id="GO:0061630">
    <property type="term" value="F:ubiquitin protein ligase activity"/>
    <property type="evidence" value="ECO:0007669"/>
    <property type="project" value="UniProtKB-EC"/>
</dbReference>
<reference evidence="15" key="2">
    <citation type="submission" date="2025-08" db="UniProtKB">
        <authorList>
            <consortium name="Ensembl"/>
        </authorList>
    </citation>
    <scope>IDENTIFICATION</scope>
    <source>
        <strain evidence="15">Hd-rR</strain>
    </source>
</reference>
<evidence type="ECO:0000256" key="2">
    <source>
        <dbReference type="ARBA" id="ARBA00004496"/>
    </source>
</evidence>
<dbReference type="Pfam" id="PF00632">
    <property type="entry name" value="HECT"/>
    <property type="match status" value="1"/>
</dbReference>
<dbReference type="InterPro" id="IPR037795">
    <property type="entry name" value="C2_HECW"/>
</dbReference>
<feature type="region of interest" description="Disordered" evidence="11">
    <location>
        <begin position="380"/>
        <end position="444"/>
    </location>
</feature>
<dbReference type="FunFam" id="3.30.2160.10:FF:000005">
    <property type="entry name" value="E3 ubiquitin-protein ligase HECW2 isoform X1"/>
    <property type="match status" value="1"/>
</dbReference>
<evidence type="ECO:0000256" key="9">
    <source>
        <dbReference type="ARBA" id="ARBA00022786"/>
    </source>
</evidence>
<reference evidence="15 16" key="1">
    <citation type="journal article" date="2007" name="Nature">
        <title>The medaka draft genome and insights into vertebrate genome evolution.</title>
        <authorList>
            <person name="Kasahara M."/>
            <person name="Naruse K."/>
            <person name="Sasaki S."/>
            <person name="Nakatani Y."/>
            <person name="Qu W."/>
            <person name="Ahsan B."/>
            <person name="Yamada T."/>
            <person name="Nagayasu Y."/>
            <person name="Doi K."/>
            <person name="Kasai Y."/>
            <person name="Jindo T."/>
            <person name="Kobayashi D."/>
            <person name="Shimada A."/>
            <person name="Toyoda A."/>
            <person name="Kuroki Y."/>
            <person name="Fujiyama A."/>
            <person name="Sasaki T."/>
            <person name="Shimizu A."/>
            <person name="Asakawa S."/>
            <person name="Shimizu N."/>
            <person name="Hashimoto S."/>
            <person name="Yang J."/>
            <person name="Lee Y."/>
            <person name="Matsushima K."/>
            <person name="Sugano S."/>
            <person name="Sakaizumi M."/>
            <person name="Narita T."/>
            <person name="Ohishi K."/>
            <person name="Haga S."/>
            <person name="Ohta F."/>
            <person name="Nomoto H."/>
            <person name="Nogata K."/>
            <person name="Morishita T."/>
            <person name="Endo T."/>
            <person name="Shin-I T."/>
            <person name="Takeda H."/>
            <person name="Morishita S."/>
            <person name="Kohara Y."/>
        </authorList>
    </citation>
    <scope>NUCLEOTIDE SEQUENCE [LARGE SCALE GENOMIC DNA]</scope>
    <source>
        <strain evidence="15 16">Hd-rR</strain>
    </source>
</reference>
<reference evidence="15" key="3">
    <citation type="submission" date="2025-09" db="UniProtKB">
        <authorList>
            <consortium name="Ensembl"/>
        </authorList>
    </citation>
    <scope>IDENTIFICATION</scope>
    <source>
        <strain evidence="15">Hd-rR</strain>
    </source>
</reference>
<dbReference type="GeneTree" id="ENSGT00940000158294"/>
<dbReference type="FunFam" id="2.20.70.10:FF:000013">
    <property type="entry name" value="E3 ubiquitin-protein ligase HECW2 isoform X1"/>
    <property type="match status" value="1"/>
</dbReference>
<dbReference type="InterPro" id="IPR035983">
    <property type="entry name" value="Hect_E3_ubiquitin_ligase"/>
</dbReference>
<dbReference type="FunFam" id="2.20.70.10:FF:000007">
    <property type="entry name" value="E3 ubiquitin-protein ligase HECW2 isoform X1"/>
    <property type="match status" value="1"/>
</dbReference>
<dbReference type="CDD" id="cd00201">
    <property type="entry name" value="WW"/>
    <property type="match status" value="2"/>
</dbReference>
<feature type="compositionally biased region" description="Basic and acidic residues" evidence="11">
    <location>
        <begin position="230"/>
        <end position="252"/>
    </location>
</feature>
<dbReference type="InterPro" id="IPR050409">
    <property type="entry name" value="E3_ubiq-protein_ligase"/>
</dbReference>
<dbReference type="Gene3D" id="3.30.2160.10">
    <property type="entry name" value="Hect, E3 ligase catalytic domain"/>
    <property type="match status" value="1"/>
</dbReference>
<evidence type="ECO:0000256" key="7">
    <source>
        <dbReference type="ARBA" id="ARBA00022679"/>
    </source>
</evidence>
<keyword evidence="9 10" id="KW-0833">Ubl conjugation pathway</keyword>
<comment type="pathway">
    <text evidence="3">Protein modification; protein ubiquitination.</text>
</comment>